<feature type="region of interest" description="Disordered" evidence="8">
    <location>
        <begin position="389"/>
        <end position="413"/>
    </location>
</feature>
<feature type="transmembrane region" description="Helical" evidence="7">
    <location>
        <begin position="40"/>
        <end position="61"/>
    </location>
</feature>
<feature type="domain" description="Palmitoyltransferase DHHC" evidence="9">
    <location>
        <begin position="122"/>
        <end position="269"/>
    </location>
</feature>
<dbReference type="EMBL" id="NEVH01011885">
    <property type="protein sequence ID" value="PNF31271.1"/>
    <property type="molecule type" value="Genomic_DNA"/>
</dbReference>
<dbReference type="STRING" id="105785.A0A2J7QRP6"/>
<gene>
    <name evidence="10" type="ORF">B7P43_G12650</name>
</gene>
<feature type="compositionally biased region" description="Pro residues" evidence="8">
    <location>
        <begin position="337"/>
        <end position="347"/>
    </location>
</feature>
<feature type="compositionally biased region" description="Basic residues" evidence="8">
    <location>
        <begin position="622"/>
        <end position="633"/>
    </location>
</feature>
<evidence type="ECO:0000256" key="2">
    <source>
        <dbReference type="ARBA" id="ARBA00022679"/>
    </source>
</evidence>
<keyword evidence="2 7" id="KW-0808">Transferase</keyword>
<feature type="transmembrane region" description="Helical" evidence="7">
    <location>
        <begin position="164"/>
        <end position="192"/>
    </location>
</feature>
<accession>A0A2J7QRP6</accession>
<feature type="compositionally biased region" description="Basic and acidic residues" evidence="8">
    <location>
        <begin position="471"/>
        <end position="487"/>
    </location>
</feature>
<evidence type="ECO:0000256" key="7">
    <source>
        <dbReference type="RuleBase" id="RU079119"/>
    </source>
</evidence>
<dbReference type="GO" id="GO:0005783">
    <property type="term" value="C:endoplasmic reticulum"/>
    <property type="evidence" value="ECO:0007669"/>
    <property type="project" value="TreeGrafter"/>
</dbReference>
<keyword evidence="5 7" id="KW-0472">Membrane</keyword>
<evidence type="ECO:0000313" key="10">
    <source>
        <dbReference type="EMBL" id="PNF31271.1"/>
    </source>
</evidence>
<keyword evidence="4 7" id="KW-1133">Transmembrane helix</keyword>
<comment type="similarity">
    <text evidence="7">Belongs to the DHHC palmitoyltransferase family.</text>
</comment>
<dbReference type="InterPro" id="IPR039859">
    <property type="entry name" value="PFA4/ZDH16/20/ERF2-like"/>
</dbReference>
<dbReference type="GO" id="GO:0006612">
    <property type="term" value="P:protein targeting to membrane"/>
    <property type="evidence" value="ECO:0007669"/>
    <property type="project" value="TreeGrafter"/>
</dbReference>
<evidence type="ECO:0000256" key="1">
    <source>
        <dbReference type="ARBA" id="ARBA00004141"/>
    </source>
</evidence>
<dbReference type="FunCoup" id="A0A2J7QRP6">
    <property type="interactions" value="8"/>
</dbReference>
<keyword evidence="6 7" id="KW-0012">Acyltransferase</keyword>
<dbReference type="PANTHER" id="PTHR22883">
    <property type="entry name" value="ZINC FINGER DHHC DOMAIN CONTAINING PROTEIN"/>
    <property type="match status" value="1"/>
</dbReference>
<dbReference type="GO" id="GO:0016020">
    <property type="term" value="C:membrane"/>
    <property type="evidence" value="ECO:0007669"/>
    <property type="project" value="UniProtKB-SubCell"/>
</dbReference>
<dbReference type="EC" id="2.3.1.225" evidence="7"/>
<comment type="domain">
    <text evidence="7">The DHHC domain is required for palmitoyltransferase activity.</text>
</comment>
<evidence type="ECO:0000256" key="4">
    <source>
        <dbReference type="ARBA" id="ARBA00022989"/>
    </source>
</evidence>
<feature type="region of interest" description="Disordered" evidence="8">
    <location>
        <begin position="620"/>
        <end position="694"/>
    </location>
</feature>
<reference evidence="10 11" key="1">
    <citation type="submission" date="2017-12" db="EMBL/GenBank/DDBJ databases">
        <title>Hemimetabolous genomes reveal molecular basis of termite eusociality.</title>
        <authorList>
            <person name="Harrison M.C."/>
            <person name="Jongepier E."/>
            <person name="Robertson H.M."/>
            <person name="Arning N."/>
            <person name="Bitard-Feildel T."/>
            <person name="Chao H."/>
            <person name="Childers C.P."/>
            <person name="Dinh H."/>
            <person name="Doddapaneni H."/>
            <person name="Dugan S."/>
            <person name="Gowin J."/>
            <person name="Greiner C."/>
            <person name="Han Y."/>
            <person name="Hu H."/>
            <person name="Hughes D.S.T."/>
            <person name="Huylmans A.-K."/>
            <person name="Kemena C."/>
            <person name="Kremer L.P.M."/>
            <person name="Lee S.L."/>
            <person name="Lopez-Ezquerra A."/>
            <person name="Mallet L."/>
            <person name="Monroy-Kuhn J.M."/>
            <person name="Moser A."/>
            <person name="Murali S.C."/>
            <person name="Muzny D.M."/>
            <person name="Otani S."/>
            <person name="Piulachs M.-D."/>
            <person name="Poelchau M."/>
            <person name="Qu J."/>
            <person name="Schaub F."/>
            <person name="Wada-Katsumata A."/>
            <person name="Worley K.C."/>
            <person name="Xie Q."/>
            <person name="Ylla G."/>
            <person name="Poulsen M."/>
            <person name="Gibbs R.A."/>
            <person name="Schal C."/>
            <person name="Richards S."/>
            <person name="Belles X."/>
            <person name="Korb J."/>
            <person name="Bornberg-Bauer E."/>
        </authorList>
    </citation>
    <scope>NUCLEOTIDE SEQUENCE [LARGE SCALE GENOMIC DNA]</scope>
    <source>
        <tissue evidence="10">Whole body</tissue>
    </source>
</reference>
<dbReference type="PROSITE" id="PS50216">
    <property type="entry name" value="DHHC"/>
    <property type="match status" value="1"/>
</dbReference>
<feature type="compositionally biased region" description="Polar residues" evidence="8">
    <location>
        <begin position="644"/>
        <end position="661"/>
    </location>
</feature>
<comment type="catalytic activity">
    <reaction evidence="7">
        <text>L-cysteinyl-[protein] + hexadecanoyl-CoA = S-hexadecanoyl-L-cysteinyl-[protein] + CoA</text>
        <dbReference type="Rhea" id="RHEA:36683"/>
        <dbReference type="Rhea" id="RHEA-COMP:10131"/>
        <dbReference type="Rhea" id="RHEA-COMP:11032"/>
        <dbReference type="ChEBI" id="CHEBI:29950"/>
        <dbReference type="ChEBI" id="CHEBI:57287"/>
        <dbReference type="ChEBI" id="CHEBI:57379"/>
        <dbReference type="ChEBI" id="CHEBI:74151"/>
        <dbReference type="EC" id="2.3.1.225"/>
    </reaction>
</comment>
<dbReference type="OrthoDB" id="272303at2759"/>
<evidence type="ECO:0000313" key="11">
    <source>
        <dbReference type="Proteomes" id="UP000235965"/>
    </source>
</evidence>
<sequence>MNEAGAVVSCCSFQNRLAPPEYRKWRRVHGLQLPLHPQQVAGWLALLGFSAATFLVLVPALGSTLRFPVLAVLASLFLIHMSSHLTALLLDPADPNLRLLKVAVAIPEFDRSKHAHVIENGRCHLCNIRTSSPRTKHCSVCNKCVERFDHHCKWLNHCVGSRNYAAFVVCVVSAVAASMIVVVVSAAELVFYHTDPGWLSLWENCNITTCEEPTTLVSIGVFPVKDTIFLVVIGSLGVLGSITAGLLLHLCLFHVYISFLGITTYEYIRSYRQTFGSSAVAPSGQLSPTSEALVRGQRRRFKVFRCCGTSVSTTSRASPNNTVIPAEEQLRRKCCLDPPPPPPPASPSPNGTVNRSEKHCPLFTADNSSHRHRVLCCCLPFSEHPSCTTNQHPSYGDSTQTSSESDNQINSGTNEGNTKCIYCVKTPRIRQGTPIETEPRESRTEHCSVCHDSVESADNGTTTEETESVTDSDRKVETVNTKNDTKHPSQCQWPRTTIRCGALWTCVFRQHHSSQSEISAQSVRCNQIMPSSVSAPHGHPQPQPLLVVPALEENVLKHSPDFSAVAKEASLPALAPPTRRRRLRSVTDLKKLSDALAMVQEPQQKVPDVETLRAAFLATSQRRQRRKSIHRTRSPGLSPIRESGLSNPSSPQLSGYSSPASRRSKVKETTFRSFDSGQHEVRKSVQRSQSNDDVIFTVRAPWQQPFQ</sequence>
<name>A0A2J7QRP6_9NEOP</name>
<keyword evidence="3 7" id="KW-0812">Transmembrane</keyword>
<comment type="caution">
    <text evidence="10">The sequence shown here is derived from an EMBL/GenBank/DDBJ whole genome shotgun (WGS) entry which is preliminary data.</text>
</comment>
<dbReference type="InterPro" id="IPR001594">
    <property type="entry name" value="Palmitoyltrfase_DHHC"/>
</dbReference>
<feature type="transmembrane region" description="Helical" evidence="7">
    <location>
        <begin position="229"/>
        <end position="262"/>
    </location>
</feature>
<dbReference type="GO" id="GO:0005794">
    <property type="term" value="C:Golgi apparatus"/>
    <property type="evidence" value="ECO:0007669"/>
    <property type="project" value="TreeGrafter"/>
</dbReference>
<dbReference type="Proteomes" id="UP000235965">
    <property type="component" value="Unassembled WGS sequence"/>
</dbReference>
<comment type="subcellular location">
    <subcellularLocation>
        <location evidence="1">Membrane</location>
        <topology evidence="1">Multi-pass membrane protein</topology>
    </subcellularLocation>
</comment>
<protein>
    <recommendedName>
        <fullName evidence="7">Palmitoyltransferase</fullName>
        <ecNumber evidence="7">2.3.1.225</ecNumber>
    </recommendedName>
</protein>
<dbReference type="AlphaFoldDB" id="A0A2J7QRP6"/>
<evidence type="ECO:0000256" key="3">
    <source>
        <dbReference type="ARBA" id="ARBA00022692"/>
    </source>
</evidence>
<keyword evidence="11" id="KW-1185">Reference proteome</keyword>
<dbReference type="Pfam" id="PF01529">
    <property type="entry name" value="DHHC"/>
    <property type="match status" value="1"/>
</dbReference>
<evidence type="ECO:0000256" key="6">
    <source>
        <dbReference type="ARBA" id="ARBA00023315"/>
    </source>
</evidence>
<feature type="region of interest" description="Disordered" evidence="8">
    <location>
        <begin position="453"/>
        <end position="491"/>
    </location>
</feature>
<evidence type="ECO:0000256" key="8">
    <source>
        <dbReference type="SAM" id="MobiDB-lite"/>
    </source>
</evidence>
<feature type="region of interest" description="Disordered" evidence="8">
    <location>
        <begin position="334"/>
        <end position="354"/>
    </location>
</feature>
<dbReference type="InParanoid" id="A0A2J7QRP6"/>
<proteinExistence type="inferred from homology"/>
<feature type="transmembrane region" description="Helical" evidence="7">
    <location>
        <begin position="67"/>
        <end position="90"/>
    </location>
</feature>
<organism evidence="10 11">
    <name type="scientific">Cryptotermes secundus</name>
    <dbReference type="NCBI Taxonomy" id="105785"/>
    <lineage>
        <taxon>Eukaryota</taxon>
        <taxon>Metazoa</taxon>
        <taxon>Ecdysozoa</taxon>
        <taxon>Arthropoda</taxon>
        <taxon>Hexapoda</taxon>
        <taxon>Insecta</taxon>
        <taxon>Pterygota</taxon>
        <taxon>Neoptera</taxon>
        <taxon>Polyneoptera</taxon>
        <taxon>Dictyoptera</taxon>
        <taxon>Blattodea</taxon>
        <taxon>Blattoidea</taxon>
        <taxon>Termitoidae</taxon>
        <taxon>Kalotermitidae</taxon>
        <taxon>Cryptotermitinae</taxon>
        <taxon>Cryptotermes</taxon>
    </lineage>
</organism>
<dbReference type="PANTHER" id="PTHR22883:SF203">
    <property type="entry name" value="PALMITOYLTRANSFERASE"/>
    <property type="match status" value="1"/>
</dbReference>
<dbReference type="GO" id="GO:0019706">
    <property type="term" value="F:protein-cysteine S-palmitoyltransferase activity"/>
    <property type="evidence" value="ECO:0007669"/>
    <property type="project" value="UniProtKB-EC"/>
</dbReference>
<evidence type="ECO:0000256" key="5">
    <source>
        <dbReference type="ARBA" id="ARBA00023136"/>
    </source>
</evidence>
<evidence type="ECO:0000259" key="9">
    <source>
        <dbReference type="Pfam" id="PF01529"/>
    </source>
</evidence>